<accession>A0A8J8W7A7</accession>
<evidence type="ECO:0000256" key="1">
    <source>
        <dbReference type="SAM" id="SignalP"/>
    </source>
</evidence>
<evidence type="ECO:0008006" key="4">
    <source>
        <dbReference type="Google" id="ProtNLM"/>
    </source>
</evidence>
<dbReference type="Proteomes" id="UP000631181">
    <property type="component" value="Unassembled WGS sequence"/>
</dbReference>
<dbReference type="PANTHER" id="PTHR42047">
    <property type="entry name" value="PROTEIN, PUTATIVE (AFU_ORTHOLOGUE AFUA_6G03560)-RELATED"/>
    <property type="match status" value="1"/>
</dbReference>
<feature type="chain" id="PRO_5035325807" description="IgE-binding protein" evidence="1">
    <location>
        <begin position="17"/>
        <end position="190"/>
    </location>
</feature>
<protein>
    <recommendedName>
        <fullName evidence="4">IgE-binding protein</fullName>
    </recommendedName>
</protein>
<gene>
    <name evidence="2" type="ORF">PECM_008547</name>
</gene>
<evidence type="ECO:0000313" key="3">
    <source>
        <dbReference type="Proteomes" id="UP000631181"/>
    </source>
</evidence>
<dbReference type="AlphaFoldDB" id="A0A8J8W7A7"/>
<dbReference type="PANTHER" id="PTHR42047:SF1">
    <property type="entry name" value="PROTEIN, PUTATIVE (AFU_ORTHOLOGUE AFUA_6G03560)-RELATED"/>
    <property type="match status" value="1"/>
</dbReference>
<reference evidence="2" key="1">
    <citation type="journal article" date="2020" name="Front. Microbiol.">
        <title>Gene regulatory networks of Penicillium echinulatum 2HH and Penicillium oxalicum 114-2 inferred by a computational biology approach.</title>
        <authorList>
            <person name="Lenz A.R."/>
            <person name="Galan-Vasquez E."/>
            <person name="Balbinot E."/>
            <person name="De Abreu F.P."/>
            <person name="De Oliveira N.S."/>
            <person name="Da Rosa L.O."/>
            <person name="De Avila E Silva S."/>
            <person name="Camassola M."/>
            <person name="Dillon A.J.P."/>
            <person name="Perez-Rueda E."/>
        </authorList>
    </citation>
    <scope>NUCLEOTIDE SEQUENCE</scope>
    <source>
        <strain evidence="2">S1M29</strain>
    </source>
</reference>
<feature type="signal peptide" evidence="1">
    <location>
        <begin position="1"/>
        <end position="16"/>
    </location>
</feature>
<evidence type="ECO:0000313" key="2">
    <source>
        <dbReference type="EMBL" id="KAF7719038.1"/>
    </source>
</evidence>
<dbReference type="EMBL" id="WIWV01000009">
    <property type="protein sequence ID" value="KAF7719038.1"/>
    <property type="molecule type" value="Genomic_DNA"/>
</dbReference>
<proteinExistence type="predicted"/>
<keyword evidence="1" id="KW-0732">Signal</keyword>
<keyword evidence="3" id="KW-1185">Reference proteome</keyword>
<sequence>MKTFVASLALPLLAAAAPTSQTSSSSTTAFGVTAIRSGSPIQYATLNASGQKFYLGGSTSSYCPSEIVKDCPPGTQTAIAPGGNALDVEVPGGQQIYVDPTGAVSFTQAHSASMPAGSVQGGFTFETQGDATYWLFKGDGLLACPTSDNLYQVFAPVDNLKVPSGNKDDCLGFSARGIPYSDAAPAWQYS</sequence>
<dbReference type="InterPro" id="IPR052820">
    <property type="entry name" value="PhiA_domain"/>
</dbReference>
<comment type="caution">
    <text evidence="2">The sequence shown here is derived from an EMBL/GenBank/DDBJ whole genome shotgun (WGS) entry which is preliminary data.</text>
</comment>
<organism evidence="2 3">
    <name type="scientific">Penicillium ucsense</name>
    <dbReference type="NCBI Taxonomy" id="2839758"/>
    <lineage>
        <taxon>Eukaryota</taxon>
        <taxon>Fungi</taxon>
        <taxon>Dikarya</taxon>
        <taxon>Ascomycota</taxon>
        <taxon>Pezizomycotina</taxon>
        <taxon>Eurotiomycetes</taxon>
        <taxon>Eurotiomycetidae</taxon>
        <taxon>Eurotiales</taxon>
        <taxon>Aspergillaceae</taxon>
        <taxon>Penicillium</taxon>
    </lineage>
</organism>
<name>A0A8J8W7A7_9EURO</name>
<dbReference type="OrthoDB" id="5430620at2759"/>